<proteinExistence type="predicted"/>
<gene>
    <name evidence="2" type="primary">RvY_13545-1</name>
    <name evidence="2" type="synonym">RvY_13545.1</name>
    <name evidence="2" type="ORF">RvY_13545</name>
</gene>
<protein>
    <submittedName>
        <fullName evidence="2">Uncharacterized protein</fullName>
    </submittedName>
</protein>
<organism evidence="2 3">
    <name type="scientific">Ramazzottius varieornatus</name>
    <name type="common">Water bear</name>
    <name type="synonym">Tardigrade</name>
    <dbReference type="NCBI Taxonomy" id="947166"/>
    <lineage>
        <taxon>Eukaryota</taxon>
        <taxon>Metazoa</taxon>
        <taxon>Ecdysozoa</taxon>
        <taxon>Tardigrada</taxon>
        <taxon>Eutardigrada</taxon>
        <taxon>Parachela</taxon>
        <taxon>Hypsibioidea</taxon>
        <taxon>Ramazzottiidae</taxon>
        <taxon>Ramazzottius</taxon>
    </lineage>
</organism>
<sequence>MEPPKPELSILFQRLARRKHYQGQLNGPPKITNNPEDGRSELRTSSGLLQPTKQDLLSE</sequence>
<dbReference type="AlphaFoldDB" id="A0A1D1VSA0"/>
<comment type="caution">
    <text evidence="2">The sequence shown here is derived from an EMBL/GenBank/DDBJ whole genome shotgun (WGS) entry which is preliminary data.</text>
</comment>
<accession>A0A1D1VSA0</accession>
<reference evidence="2 3" key="1">
    <citation type="journal article" date="2016" name="Nat. Commun.">
        <title>Extremotolerant tardigrade genome and improved radiotolerance of human cultured cells by tardigrade-unique protein.</title>
        <authorList>
            <person name="Hashimoto T."/>
            <person name="Horikawa D.D."/>
            <person name="Saito Y."/>
            <person name="Kuwahara H."/>
            <person name="Kozuka-Hata H."/>
            <person name="Shin-I T."/>
            <person name="Minakuchi Y."/>
            <person name="Ohishi K."/>
            <person name="Motoyama A."/>
            <person name="Aizu T."/>
            <person name="Enomoto A."/>
            <person name="Kondo K."/>
            <person name="Tanaka S."/>
            <person name="Hara Y."/>
            <person name="Koshikawa S."/>
            <person name="Sagara H."/>
            <person name="Miura T."/>
            <person name="Yokobori S."/>
            <person name="Miyagawa K."/>
            <person name="Suzuki Y."/>
            <person name="Kubo T."/>
            <person name="Oyama M."/>
            <person name="Kohara Y."/>
            <person name="Fujiyama A."/>
            <person name="Arakawa K."/>
            <person name="Katayama T."/>
            <person name="Toyoda A."/>
            <person name="Kunieda T."/>
        </authorList>
    </citation>
    <scope>NUCLEOTIDE SEQUENCE [LARGE SCALE GENOMIC DNA]</scope>
    <source>
        <strain evidence="2 3">YOKOZUNA-1</strain>
    </source>
</reference>
<dbReference type="EMBL" id="BDGG01000009">
    <property type="protein sequence ID" value="GAV03063.1"/>
    <property type="molecule type" value="Genomic_DNA"/>
</dbReference>
<evidence type="ECO:0000313" key="2">
    <source>
        <dbReference type="EMBL" id="GAV03063.1"/>
    </source>
</evidence>
<evidence type="ECO:0000256" key="1">
    <source>
        <dbReference type="SAM" id="MobiDB-lite"/>
    </source>
</evidence>
<feature type="compositionally biased region" description="Polar residues" evidence="1">
    <location>
        <begin position="43"/>
        <end position="59"/>
    </location>
</feature>
<keyword evidence="3" id="KW-1185">Reference proteome</keyword>
<evidence type="ECO:0000313" key="3">
    <source>
        <dbReference type="Proteomes" id="UP000186922"/>
    </source>
</evidence>
<name>A0A1D1VSA0_RAMVA</name>
<dbReference type="Proteomes" id="UP000186922">
    <property type="component" value="Unassembled WGS sequence"/>
</dbReference>
<feature type="region of interest" description="Disordered" evidence="1">
    <location>
        <begin position="20"/>
        <end position="59"/>
    </location>
</feature>